<feature type="chain" id="PRO_5003980399" evidence="4">
    <location>
        <begin position="21"/>
        <end position="119"/>
    </location>
</feature>
<evidence type="ECO:0000256" key="2">
    <source>
        <dbReference type="ARBA" id="ARBA00022525"/>
    </source>
</evidence>
<reference evidence="6" key="2">
    <citation type="journal article" date="2015" name="J. Proteomics">
        <title>Sexual differences in the sialomes of the zebra tick, Rhipicephalus pulchellus.</title>
        <authorList>
            <person name="Tan A.W."/>
            <person name="Francischetti I.M."/>
            <person name="Slovak M."/>
            <person name="Kini R.M."/>
            <person name="Ribeiro J.M."/>
        </authorList>
    </citation>
    <scope>NUCLEOTIDE SEQUENCE</scope>
    <source>
        <tissue evidence="6">Salivary gland</tissue>
    </source>
</reference>
<evidence type="ECO:0000256" key="4">
    <source>
        <dbReference type="SAM" id="SignalP"/>
    </source>
</evidence>
<evidence type="ECO:0000256" key="3">
    <source>
        <dbReference type="SAM" id="MobiDB-lite"/>
    </source>
</evidence>
<feature type="region of interest" description="Disordered" evidence="3">
    <location>
        <begin position="70"/>
        <end position="91"/>
    </location>
</feature>
<dbReference type="GO" id="GO:0005576">
    <property type="term" value="C:extracellular region"/>
    <property type="evidence" value="ECO:0007669"/>
    <property type="project" value="UniProtKB-SubCell"/>
</dbReference>
<feature type="signal peptide" evidence="4">
    <location>
        <begin position="1"/>
        <end position="20"/>
    </location>
</feature>
<dbReference type="AlphaFoldDB" id="L7LQ25"/>
<feature type="domain" description="Single" evidence="5">
    <location>
        <begin position="35"/>
        <end position="98"/>
    </location>
</feature>
<dbReference type="EMBL" id="GACK01011008">
    <property type="protein sequence ID" value="JAA54026.1"/>
    <property type="molecule type" value="mRNA"/>
</dbReference>
<accession>L7LQ25</accession>
<dbReference type="SMART" id="SM01318">
    <property type="entry name" value="SVWC"/>
    <property type="match status" value="1"/>
</dbReference>
<keyword evidence="2" id="KW-0964">Secreted</keyword>
<name>L7LQ25_RHIPC</name>
<evidence type="ECO:0000313" key="6">
    <source>
        <dbReference type="EMBL" id="JAA54026.1"/>
    </source>
</evidence>
<comment type="subcellular location">
    <subcellularLocation>
        <location evidence="1">Secreted</location>
    </subcellularLocation>
</comment>
<evidence type="ECO:0000256" key="1">
    <source>
        <dbReference type="ARBA" id="ARBA00004613"/>
    </source>
</evidence>
<protein>
    <submittedName>
        <fullName evidence="6">Putative 8.9 kDa family member</fullName>
    </submittedName>
</protein>
<keyword evidence="4" id="KW-0732">Signal</keyword>
<organism evidence="6">
    <name type="scientific">Rhipicephalus pulchellus</name>
    <name type="common">Yellow backed tick</name>
    <name type="synonym">Dermacentor pulchellus</name>
    <dbReference type="NCBI Taxonomy" id="72859"/>
    <lineage>
        <taxon>Eukaryota</taxon>
        <taxon>Metazoa</taxon>
        <taxon>Ecdysozoa</taxon>
        <taxon>Arthropoda</taxon>
        <taxon>Chelicerata</taxon>
        <taxon>Arachnida</taxon>
        <taxon>Acari</taxon>
        <taxon>Parasitiformes</taxon>
        <taxon>Ixodida</taxon>
        <taxon>Ixodoidea</taxon>
        <taxon>Ixodidae</taxon>
        <taxon>Rhipicephalinae</taxon>
        <taxon>Rhipicephalus</taxon>
        <taxon>Rhipicephalus</taxon>
    </lineage>
</organism>
<reference evidence="6" key="1">
    <citation type="submission" date="2012-11" db="EMBL/GenBank/DDBJ databases">
        <authorList>
            <person name="Lucero-Rivera Y.E."/>
            <person name="Tovar-Ramirez D."/>
        </authorList>
    </citation>
    <scope>NUCLEOTIDE SEQUENCE</scope>
    <source>
        <tissue evidence="6">Salivary gland</tissue>
    </source>
</reference>
<proteinExistence type="evidence at transcript level"/>
<dbReference type="InterPro" id="IPR029277">
    <property type="entry name" value="SVWC_dom"/>
</dbReference>
<dbReference type="Pfam" id="PF15430">
    <property type="entry name" value="SVWC"/>
    <property type="match status" value="1"/>
</dbReference>
<feature type="compositionally biased region" description="Low complexity" evidence="3">
    <location>
        <begin position="78"/>
        <end position="91"/>
    </location>
</feature>
<sequence length="119" mass="12686">MFMFSAILYVVAVQLSLVATQTNVHCPVRFYGNRCEFLGRVLDHGQSMNSIDPCSRITCNARGRTVSISGCPPPSGDPTHPGAAGPTPTTSWPSCCTNACPNLVGGGNGQRQHQPLRRS</sequence>
<evidence type="ECO:0000259" key="5">
    <source>
        <dbReference type="SMART" id="SM01318"/>
    </source>
</evidence>